<reference evidence="1 2" key="1">
    <citation type="submission" date="2018-02" db="EMBL/GenBank/DDBJ databases">
        <title>Draft genome sequence of Streptococcus oricebi CCUG 70868T type strain.</title>
        <authorList>
            <person name="Mendez V."/>
            <person name="Salva-Serra F."/>
            <person name="Jaen-Luchoro D."/>
            <person name="Gonzales-Siles L."/>
            <person name="Karlsson R."/>
            <person name="Engstrom-Jakobsson H."/>
            <person name="Busquets A."/>
            <person name="Gomila M."/>
            <person name="Pineiro-Iglesias B."/>
            <person name="Bennasar-Figueras A."/>
            <person name="Seeger M."/>
            <person name="Moore E."/>
        </authorList>
    </citation>
    <scope>NUCLEOTIDE SEQUENCE [LARGE SCALE GENOMIC DNA]</scope>
    <source>
        <strain evidence="1 2">CCUG 70868</strain>
    </source>
</reference>
<accession>A0ABS5B1N6</accession>
<comment type="caution">
    <text evidence="1">The sequence shown here is derived from an EMBL/GenBank/DDBJ whole genome shotgun (WGS) entry which is preliminary data.</text>
</comment>
<dbReference type="EMBL" id="PRDG01000001">
    <property type="protein sequence ID" value="MBP2622735.1"/>
    <property type="molecule type" value="Genomic_DNA"/>
</dbReference>
<dbReference type="PROSITE" id="PS51257">
    <property type="entry name" value="PROKAR_LIPOPROTEIN"/>
    <property type="match status" value="1"/>
</dbReference>
<sequence>MYMNKKMKLLALLLGVMVMMLGLSGCNKNSRAHVEKQFADLGKIYPTKNVEDLFKVFPEGFQIIYTHSKDSDGKDISYFINVSGNPENKRIKGIVEKKITVVNNGISDMKMLYKHNIELTKEGWKSLDKDYTLDDIVKETQFLFQKNTFNKNILSSYKIIESNYNSNISAYHIAYYLNNDLLSLNNLDISKKDEAKNFILSFTRNNESNKYIEINMSTPLSFKSETIIEKFKE</sequence>
<proteinExistence type="predicted"/>
<organism evidence="1 2">
    <name type="scientific">Streptococcus oricebi</name>
    <dbReference type="NCBI Taxonomy" id="1547447"/>
    <lineage>
        <taxon>Bacteria</taxon>
        <taxon>Bacillati</taxon>
        <taxon>Bacillota</taxon>
        <taxon>Bacilli</taxon>
        <taxon>Lactobacillales</taxon>
        <taxon>Streptococcaceae</taxon>
        <taxon>Streptococcus</taxon>
    </lineage>
</organism>
<evidence type="ECO:0000313" key="1">
    <source>
        <dbReference type="EMBL" id="MBP2622735.1"/>
    </source>
</evidence>
<evidence type="ECO:0000313" key="2">
    <source>
        <dbReference type="Proteomes" id="UP001519296"/>
    </source>
</evidence>
<keyword evidence="2" id="KW-1185">Reference proteome</keyword>
<name>A0ABS5B1N6_9STRE</name>
<dbReference type="Proteomes" id="UP001519296">
    <property type="component" value="Unassembled WGS sequence"/>
</dbReference>
<gene>
    <name evidence="1" type="ORF">C4K46_02140</name>
</gene>
<protein>
    <recommendedName>
        <fullName evidence="3">Lipoprotein</fullName>
    </recommendedName>
</protein>
<evidence type="ECO:0008006" key="3">
    <source>
        <dbReference type="Google" id="ProtNLM"/>
    </source>
</evidence>